<dbReference type="AlphaFoldDB" id="A0A9W6T1G5"/>
<dbReference type="InterPro" id="IPR039373">
    <property type="entry name" value="Peptidase_M28B"/>
</dbReference>
<dbReference type="FunFam" id="3.40.630.10:FF:000101">
    <property type="entry name" value="N-acetylated alpha-linked acidic dipeptidase like 1"/>
    <property type="match status" value="1"/>
</dbReference>
<dbReference type="InterPro" id="IPR046450">
    <property type="entry name" value="PA_dom_sf"/>
</dbReference>
<comment type="caution">
    <text evidence="6">The sequence shown here is derived from an EMBL/GenBank/DDBJ whole genome shotgun (WGS) entry which is preliminary data.</text>
</comment>
<evidence type="ECO:0000313" key="6">
    <source>
        <dbReference type="EMBL" id="GME71221.1"/>
    </source>
</evidence>
<dbReference type="InterPro" id="IPR007484">
    <property type="entry name" value="Peptidase_M28"/>
</dbReference>
<feature type="domain" description="Peptidase M28" evidence="5">
    <location>
        <begin position="378"/>
        <end position="580"/>
    </location>
</feature>
<dbReference type="Gene3D" id="3.50.30.30">
    <property type="match status" value="1"/>
</dbReference>
<organism evidence="6 7">
    <name type="scientific">Candida boidinii</name>
    <name type="common">Yeast</name>
    <dbReference type="NCBI Taxonomy" id="5477"/>
    <lineage>
        <taxon>Eukaryota</taxon>
        <taxon>Fungi</taxon>
        <taxon>Dikarya</taxon>
        <taxon>Ascomycota</taxon>
        <taxon>Saccharomycotina</taxon>
        <taxon>Pichiomycetes</taxon>
        <taxon>Pichiales</taxon>
        <taxon>Pichiaceae</taxon>
        <taxon>Ogataea</taxon>
        <taxon>Ogataea/Candida clade</taxon>
    </lineage>
</organism>
<dbReference type="CDD" id="cd02121">
    <property type="entry name" value="PA_GCPII_like"/>
    <property type="match status" value="1"/>
</dbReference>
<dbReference type="InterPro" id="IPR036757">
    <property type="entry name" value="TFR-like_dimer_dom_sf"/>
</dbReference>
<feature type="domain" description="PA" evidence="3">
    <location>
        <begin position="194"/>
        <end position="268"/>
    </location>
</feature>
<dbReference type="Pfam" id="PF02225">
    <property type="entry name" value="PA"/>
    <property type="match status" value="1"/>
</dbReference>
<reference evidence="6" key="1">
    <citation type="submission" date="2023-04" db="EMBL/GenBank/DDBJ databases">
        <title>Candida boidinii NBRC 10035.</title>
        <authorList>
            <person name="Ichikawa N."/>
            <person name="Sato H."/>
            <person name="Tonouchi N."/>
        </authorList>
    </citation>
    <scope>NUCLEOTIDE SEQUENCE</scope>
    <source>
        <strain evidence="6">NBRC 10035</strain>
    </source>
</reference>
<dbReference type="Gene3D" id="1.20.930.40">
    <property type="entry name" value="Transferrin receptor-like, dimerisation domain"/>
    <property type="match status" value="1"/>
</dbReference>
<evidence type="ECO:0000259" key="5">
    <source>
        <dbReference type="Pfam" id="PF04389"/>
    </source>
</evidence>
<evidence type="ECO:0000259" key="3">
    <source>
        <dbReference type="Pfam" id="PF02225"/>
    </source>
</evidence>
<feature type="transmembrane region" description="Helical" evidence="2">
    <location>
        <begin position="20"/>
        <end position="41"/>
    </location>
</feature>
<dbReference type="Gene3D" id="3.40.630.10">
    <property type="entry name" value="Zn peptidases"/>
    <property type="match status" value="1"/>
</dbReference>
<keyword evidence="7" id="KW-1185">Reference proteome</keyword>
<dbReference type="SUPFAM" id="SSF52025">
    <property type="entry name" value="PA domain"/>
    <property type="match status" value="1"/>
</dbReference>
<evidence type="ECO:0000259" key="4">
    <source>
        <dbReference type="Pfam" id="PF04253"/>
    </source>
</evidence>
<dbReference type="PANTHER" id="PTHR10404:SF46">
    <property type="entry name" value="VACUOLAR PROTEIN SORTING-ASSOCIATED PROTEIN 70"/>
    <property type="match status" value="1"/>
</dbReference>
<dbReference type="PANTHER" id="PTHR10404">
    <property type="entry name" value="N-ACETYLATED-ALPHA-LINKED ACIDIC DIPEPTIDASE"/>
    <property type="match status" value="1"/>
</dbReference>
<dbReference type="SUPFAM" id="SSF47672">
    <property type="entry name" value="Transferrin receptor-like dimerisation domain"/>
    <property type="match status" value="1"/>
</dbReference>
<dbReference type="InterPro" id="IPR007365">
    <property type="entry name" value="TFR-like_dimer_dom"/>
</dbReference>
<dbReference type="InterPro" id="IPR003137">
    <property type="entry name" value="PA_domain"/>
</dbReference>
<dbReference type="Pfam" id="PF04253">
    <property type="entry name" value="TFR_dimer"/>
    <property type="match status" value="1"/>
</dbReference>
<dbReference type="SUPFAM" id="SSF53187">
    <property type="entry name" value="Zn-dependent exopeptidases"/>
    <property type="match status" value="1"/>
</dbReference>
<keyword evidence="2" id="KW-0472">Membrane</keyword>
<name>A0A9W6T1G5_CANBO</name>
<evidence type="ECO:0000313" key="7">
    <source>
        <dbReference type="Proteomes" id="UP001165120"/>
    </source>
</evidence>
<keyword evidence="2" id="KW-0812">Transmembrane</keyword>
<dbReference type="GO" id="GO:0004180">
    <property type="term" value="F:carboxypeptidase activity"/>
    <property type="evidence" value="ECO:0007669"/>
    <property type="project" value="TreeGrafter"/>
</dbReference>
<evidence type="ECO:0000256" key="2">
    <source>
        <dbReference type="SAM" id="Phobius"/>
    </source>
</evidence>
<accession>A0A9W6T1G5</accession>
<gene>
    <name evidence="6" type="ORF">Cboi02_000312900</name>
</gene>
<dbReference type="CDD" id="cd08022">
    <property type="entry name" value="M28_PSMA_like"/>
    <property type="match status" value="1"/>
</dbReference>
<evidence type="ECO:0000256" key="1">
    <source>
        <dbReference type="ARBA" id="ARBA00005634"/>
    </source>
</evidence>
<feature type="domain" description="Transferrin receptor-like dimerisation" evidence="4">
    <location>
        <begin position="679"/>
        <end position="796"/>
    </location>
</feature>
<dbReference type="EMBL" id="BSXN01001033">
    <property type="protein sequence ID" value="GME71221.1"/>
    <property type="molecule type" value="Genomic_DNA"/>
</dbReference>
<sequence>MNSVKCDNPRTVRSPRKRSIITYLIFPFSLLFIFLTSYFSYEYKFEDSFLPFQLFNKNELDDPDTRVPIEILKENYLYALESENLASNWTEKYCSEPMLAGTNYEMVKWAASKFEEYNFDVEVDDYYVYLSFPNNHSLSLFKEHKKRNTTTMELIYDAPLKEDILDEEGEDKDDLVPTFLGYAASGLIQSEYIFANYGTISDFQKLVDNQVDIKGKIVIVRYGKIFRGLKVKFAQDFGAKGVILYTDPLDDLDVTNENGYKSYPFGPARQSSSVQRGSVQFLSIFPGDPTTPGYGSKKPNIPRSDPYYTTPRIPVLPISYKEITPILQKLNGYGNNLFDIDNSDNKGIKDFSYQIGPNPNLKLELFNDQTFNITPIWNIYAKVKGEIEDEVIIIGNHHDSWIKGGAGDPHSGSSVLMEVARAIDYLRKTTGWIPRRTIILASWDGEEYGLLGSTEFGEYFANHLKANVVAYFNLDVACVGKVLHLGSSPLLFDILKSTADELEYPVTSKNQSLLEHFEESLKNGGGGGVIKDLGSGSDYTVFLDHLGIPSADLGFSSYNNQIYKDEISPIYHYHSNYDSYYWMSNFGDPGFVYHNLMAKYLGLLIIDISERKLIPFKLQDYSTRLNGYFKDSLSLIPKRWLNESISDLNGTLPLSNSNCKGVNSSHHIKKTYLFQLIKKVNEELYKLEKNSIKFDINNAVLKLKYENEYNNLSYYQKLKLLLNIKFNNFVLKFYERTFLFEEGLKNRPWFKHIVYASGRYTGYAGQTLPGLKESIEDGSLEDTVKWLHVILKVIKRLNLKIKFCY</sequence>
<dbReference type="OrthoDB" id="5841748at2759"/>
<proteinExistence type="inferred from homology"/>
<keyword evidence="2" id="KW-1133">Transmembrane helix</keyword>
<protein>
    <submittedName>
        <fullName evidence="6">Unnamed protein product</fullName>
    </submittedName>
</protein>
<dbReference type="Pfam" id="PF04389">
    <property type="entry name" value="Peptidase_M28"/>
    <property type="match status" value="1"/>
</dbReference>
<dbReference type="Proteomes" id="UP001165120">
    <property type="component" value="Unassembled WGS sequence"/>
</dbReference>
<comment type="similarity">
    <text evidence="1">Belongs to the peptidase M28 family. M28B subfamily.</text>
</comment>